<feature type="binding site" evidence="14">
    <location>
        <position position="421"/>
    </location>
    <ligand>
        <name>Zn(2+)</name>
        <dbReference type="ChEBI" id="CHEBI:29105"/>
        <note>catalytic</note>
    </ligand>
</feature>
<keyword evidence="5 14" id="KW-0812">Transmembrane</keyword>
<feature type="binding site" evidence="14">
    <location>
        <begin position="200"/>
        <end position="207"/>
    </location>
    <ligand>
        <name>ATP</name>
        <dbReference type="ChEBI" id="CHEBI:30616"/>
    </ligand>
</feature>
<evidence type="ECO:0000259" key="17">
    <source>
        <dbReference type="SMART" id="SM00382"/>
    </source>
</evidence>
<dbReference type="InterPro" id="IPR003960">
    <property type="entry name" value="ATPase_AAA_CS"/>
</dbReference>
<evidence type="ECO:0000256" key="7">
    <source>
        <dbReference type="ARBA" id="ARBA00022741"/>
    </source>
</evidence>
<comment type="caution">
    <text evidence="18">The sequence shown here is derived from an EMBL/GenBank/DDBJ whole genome shotgun (WGS) entry which is preliminary data.</text>
</comment>
<keyword evidence="19" id="KW-1185">Reference proteome</keyword>
<evidence type="ECO:0000313" key="18">
    <source>
        <dbReference type="EMBL" id="MBU5591431.1"/>
    </source>
</evidence>
<evidence type="ECO:0000256" key="2">
    <source>
        <dbReference type="ARBA" id="ARBA00010044"/>
    </source>
</evidence>
<dbReference type="Gene3D" id="3.40.50.300">
    <property type="entry name" value="P-loop containing nucleotide triphosphate hydrolases"/>
    <property type="match status" value="1"/>
</dbReference>
<evidence type="ECO:0000256" key="13">
    <source>
        <dbReference type="ARBA" id="ARBA00023136"/>
    </source>
</evidence>
<evidence type="ECO:0000256" key="10">
    <source>
        <dbReference type="ARBA" id="ARBA00022840"/>
    </source>
</evidence>
<evidence type="ECO:0000256" key="16">
    <source>
        <dbReference type="SAM" id="MobiDB-lite"/>
    </source>
</evidence>
<evidence type="ECO:0000256" key="14">
    <source>
        <dbReference type="HAMAP-Rule" id="MF_01458"/>
    </source>
</evidence>
<comment type="similarity">
    <text evidence="14">In the central section; belongs to the AAA ATPase family.</text>
</comment>
<evidence type="ECO:0000256" key="15">
    <source>
        <dbReference type="RuleBase" id="RU003651"/>
    </source>
</evidence>
<dbReference type="CDD" id="cd19501">
    <property type="entry name" value="RecA-like_FtsH"/>
    <property type="match status" value="1"/>
</dbReference>
<feature type="domain" description="AAA+ ATPase" evidence="17">
    <location>
        <begin position="192"/>
        <end position="330"/>
    </location>
</feature>
<evidence type="ECO:0000256" key="4">
    <source>
        <dbReference type="ARBA" id="ARBA00022670"/>
    </source>
</evidence>
<dbReference type="InterPro" id="IPR037219">
    <property type="entry name" value="Peptidase_M41-like"/>
</dbReference>
<dbReference type="RefSeq" id="WP_042439455.1">
    <property type="nucleotide sequence ID" value="NZ_JAHLQL010000001.1"/>
</dbReference>
<dbReference type="SMART" id="SM00382">
    <property type="entry name" value="AAA"/>
    <property type="match status" value="1"/>
</dbReference>
<evidence type="ECO:0000256" key="12">
    <source>
        <dbReference type="ARBA" id="ARBA00023049"/>
    </source>
</evidence>
<evidence type="ECO:0000256" key="8">
    <source>
        <dbReference type="ARBA" id="ARBA00022801"/>
    </source>
</evidence>
<dbReference type="Pfam" id="PF01434">
    <property type="entry name" value="Peptidase_M41"/>
    <property type="match status" value="1"/>
</dbReference>
<dbReference type="SUPFAM" id="SSF140990">
    <property type="entry name" value="FtsH protease domain-like"/>
    <property type="match status" value="1"/>
</dbReference>
<dbReference type="InterPro" id="IPR041569">
    <property type="entry name" value="AAA_lid_3"/>
</dbReference>
<dbReference type="PROSITE" id="PS00674">
    <property type="entry name" value="AAA"/>
    <property type="match status" value="1"/>
</dbReference>
<accession>A0ABS6EZH6</accession>
<sequence>MFNDKKFKYRMFYLVGVIFVVLLINYFTTNLSTKQIPYNEFLTLLQENKVEKVVLQRDRILIKAKEDTEYANKALYTGNLRDPNLVNILNDAKVEFNADVPNNSPILDIVLTWVIPLFIFMMLGRLIFGRIDKKMGGGVMSFGKNTAKLYAENETGKTFRDVAGQEEAKESLVEIVDFLHNPQKYAEIGAKLPKGALLVGPPGTGKTLLAKAVAGEAKVPFFSMSGSDFVEMFVGMGASRVRDLFRQAEEKAPCIIFIDEIDAIGKSRDGALQGNDEREQTLNQLLSEMDGFDPSKGVVILAATNRPEVLDKALLRPGRFDRRVIVDRPDLKGRESILRVHVKDVKLGDDVDISSLAKATPGAVGADLANIVNEAALGAVKNNRKVVIQEDLEEAVEVIIAGKEKKDRIMSDKEKRTVAFHEVGHALVAAMLNNTDPVHKITIVPRTMGALGYTMQLPTEEKYLVSKEEMIDQITVMLGGRAAEEVEFNMISTGASNDIERATQTARSMVTIYGMTDRFDMMALESISNRYLDGRPVQNCSAETAAMIDNETLSIIKTCHEKAIEILKENKELLIKISEFLIDKETLTGEEFMNMINEYREKNNLPRIGKEENHKDTKVEPTVIEEEPIKPITD</sequence>
<feature type="region of interest" description="Disordered" evidence="16">
    <location>
        <begin position="611"/>
        <end position="634"/>
    </location>
</feature>
<keyword evidence="7 14" id="KW-0547">Nucleotide-binding</keyword>
<dbReference type="Proteomes" id="UP000736583">
    <property type="component" value="Unassembled WGS sequence"/>
</dbReference>
<dbReference type="GO" id="GO:0008237">
    <property type="term" value="F:metallopeptidase activity"/>
    <property type="evidence" value="ECO:0007669"/>
    <property type="project" value="UniProtKB-KW"/>
</dbReference>
<comment type="subunit">
    <text evidence="14">Homohexamer.</text>
</comment>
<keyword evidence="11 14" id="KW-1133">Transmembrane helix</keyword>
<evidence type="ECO:0000256" key="6">
    <source>
        <dbReference type="ARBA" id="ARBA00022723"/>
    </source>
</evidence>
<dbReference type="InterPro" id="IPR003959">
    <property type="entry name" value="ATPase_AAA_core"/>
</dbReference>
<proteinExistence type="inferred from homology"/>
<comment type="similarity">
    <text evidence="2 14">In the C-terminal section; belongs to the peptidase M41 family.</text>
</comment>
<evidence type="ECO:0000256" key="9">
    <source>
        <dbReference type="ARBA" id="ARBA00022833"/>
    </source>
</evidence>
<dbReference type="InterPro" id="IPR011546">
    <property type="entry name" value="Pept_M41_FtsH_extracell"/>
</dbReference>
<feature type="binding site" evidence="14">
    <location>
        <position position="425"/>
    </location>
    <ligand>
        <name>Zn(2+)</name>
        <dbReference type="ChEBI" id="CHEBI:29105"/>
        <note>catalytic</note>
    </ligand>
</feature>
<dbReference type="InterPro" id="IPR000642">
    <property type="entry name" value="Peptidase_M41"/>
</dbReference>
<feature type="binding site" evidence="14">
    <location>
        <position position="498"/>
    </location>
    <ligand>
        <name>Zn(2+)</name>
        <dbReference type="ChEBI" id="CHEBI:29105"/>
        <note>catalytic</note>
    </ligand>
</feature>
<keyword evidence="4 14" id="KW-0645">Protease</keyword>
<keyword evidence="3 14" id="KW-1003">Cell membrane</keyword>
<feature type="transmembrane region" description="Helical" evidence="14">
    <location>
        <begin position="106"/>
        <end position="128"/>
    </location>
</feature>
<keyword evidence="8 14" id="KW-0378">Hydrolase</keyword>
<dbReference type="EMBL" id="JAHLQL010000001">
    <property type="protein sequence ID" value="MBU5591431.1"/>
    <property type="molecule type" value="Genomic_DNA"/>
</dbReference>
<dbReference type="Pfam" id="PF06480">
    <property type="entry name" value="FtsH_ext"/>
    <property type="match status" value="1"/>
</dbReference>
<dbReference type="SUPFAM" id="SSF52540">
    <property type="entry name" value="P-loop containing nucleoside triphosphate hydrolases"/>
    <property type="match status" value="1"/>
</dbReference>
<reference evidence="18 19" key="1">
    <citation type="submission" date="2021-06" db="EMBL/GenBank/DDBJ databases">
        <authorList>
            <person name="Sun Q."/>
            <person name="Li D."/>
        </authorList>
    </citation>
    <scope>NUCLEOTIDE SEQUENCE [LARGE SCALE GENOMIC DNA]</scope>
    <source>
        <strain evidence="18 19">MSJ-4</strain>
    </source>
</reference>
<dbReference type="InterPro" id="IPR005936">
    <property type="entry name" value="FtsH"/>
</dbReference>
<evidence type="ECO:0000256" key="1">
    <source>
        <dbReference type="ARBA" id="ARBA00004370"/>
    </source>
</evidence>
<evidence type="ECO:0000313" key="19">
    <source>
        <dbReference type="Proteomes" id="UP000736583"/>
    </source>
</evidence>
<evidence type="ECO:0000256" key="5">
    <source>
        <dbReference type="ARBA" id="ARBA00022692"/>
    </source>
</evidence>
<comment type="cofactor">
    <cofactor evidence="14">
        <name>Zn(2+)</name>
        <dbReference type="ChEBI" id="CHEBI:29105"/>
    </cofactor>
    <text evidence="14">Binds 1 zinc ion per subunit.</text>
</comment>
<feature type="active site" evidence="14">
    <location>
        <position position="422"/>
    </location>
</feature>
<evidence type="ECO:0000256" key="3">
    <source>
        <dbReference type="ARBA" id="ARBA00022475"/>
    </source>
</evidence>
<comment type="function">
    <text evidence="14">Acts as a processive, ATP-dependent zinc metallopeptidase for both cytoplasmic and membrane proteins. Plays a role in the quality control of integral membrane proteins.</text>
</comment>
<protein>
    <recommendedName>
        <fullName evidence="14">ATP-dependent zinc metalloprotease FtsH</fullName>
        <ecNumber evidence="14">3.4.24.-</ecNumber>
    </recommendedName>
</protein>
<keyword evidence="13 14" id="KW-0472">Membrane</keyword>
<evidence type="ECO:0000256" key="11">
    <source>
        <dbReference type="ARBA" id="ARBA00022989"/>
    </source>
</evidence>
<dbReference type="InterPro" id="IPR027417">
    <property type="entry name" value="P-loop_NTPase"/>
</dbReference>
<organism evidence="18 19">
    <name type="scientific">Clostridium simiarum</name>
    <dbReference type="NCBI Taxonomy" id="2841506"/>
    <lineage>
        <taxon>Bacteria</taxon>
        <taxon>Bacillati</taxon>
        <taxon>Bacillota</taxon>
        <taxon>Clostridia</taxon>
        <taxon>Eubacteriales</taxon>
        <taxon>Clostridiaceae</taxon>
        <taxon>Clostridium</taxon>
    </lineage>
</organism>
<comment type="similarity">
    <text evidence="15">Belongs to the AAA ATPase family.</text>
</comment>
<comment type="subcellular location">
    <subcellularLocation>
        <location evidence="14">Cell membrane</location>
        <topology evidence="14">Multi-pass membrane protein</topology>
        <orientation evidence="14">Cytoplasmic side</orientation>
    </subcellularLocation>
    <subcellularLocation>
        <location evidence="1">Membrane</location>
    </subcellularLocation>
</comment>
<keyword evidence="12 14" id="KW-0482">Metalloprotease</keyword>
<dbReference type="Pfam" id="PF17862">
    <property type="entry name" value="AAA_lid_3"/>
    <property type="match status" value="1"/>
</dbReference>
<dbReference type="PANTHER" id="PTHR23076">
    <property type="entry name" value="METALLOPROTEASE M41 FTSH"/>
    <property type="match status" value="1"/>
</dbReference>
<dbReference type="Gene3D" id="3.30.720.210">
    <property type="match status" value="1"/>
</dbReference>
<feature type="transmembrane region" description="Helical" evidence="14">
    <location>
        <begin position="12"/>
        <end position="28"/>
    </location>
</feature>
<keyword evidence="6 14" id="KW-0479">Metal-binding</keyword>
<dbReference type="PANTHER" id="PTHR23076:SF97">
    <property type="entry name" value="ATP-DEPENDENT ZINC METALLOPROTEASE YME1L1"/>
    <property type="match status" value="1"/>
</dbReference>
<dbReference type="HAMAP" id="MF_01458">
    <property type="entry name" value="FtsH"/>
    <property type="match status" value="1"/>
</dbReference>
<gene>
    <name evidence="14 18" type="primary">ftsH</name>
    <name evidence="18" type="ORF">KQI89_06620</name>
</gene>
<keyword evidence="10 14" id="KW-0067">ATP-binding</keyword>
<dbReference type="Pfam" id="PF00004">
    <property type="entry name" value="AAA"/>
    <property type="match status" value="1"/>
</dbReference>
<dbReference type="InterPro" id="IPR003593">
    <property type="entry name" value="AAA+_ATPase"/>
</dbReference>
<dbReference type="EC" id="3.4.24.-" evidence="14"/>
<dbReference type="Gene3D" id="1.10.8.60">
    <property type="match status" value="1"/>
</dbReference>
<keyword evidence="9 14" id="KW-0862">Zinc</keyword>
<dbReference type="Gene3D" id="1.20.58.760">
    <property type="entry name" value="Peptidase M41"/>
    <property type="match status" value="1"/>
</dbReference>
<name>A0ABS6EZH6_9CLOT</name>
<dbReference type="NCBIfam" id="TIGR01241">
    <property type="entry name" value="FtsH_fam"/>
    <property type="match status" value="1"/>
</dbReference>